<keyword evidence="5 6" id="KW-0472">Membrane</keyword>
<keyword evidence="8" id="KW-1185">Reference proteome</keyword>
<evidence type="ECO:0000313" key="8">
    <source>
        <dbReference type="Proteomes" id="UP000231658"/>
    </source>
</evidence>
<name>A0A1C3RKN1_9PROT</name>
<dbReference type="AlphaFoldDB" id="A0A1C3RKN1"/>
<sequence length="181" mass="19931">MFSFALFAFVTSITPGPNNSLLMASGVRFGIKRTLPHLFGINLGFGFMFLLVGSILPLLPDGTMEVLQWVAMALLFYIAFKIATASTDFSDPEADEKPWGFFRAAAFQWINPKALMMAFAGATSYGLDTLSGAIIFTLTNTVCGTWIFAGAWMRQFLIDNPARTRILYIILALTMVATLFL</sequence>
<dbReference type="EMBL" id="FLYE01000046">
    <property type="protein sequence ID" value="SCA57805.1"/>
    <property type="molecule type" value="Genomic_DNA"/>
</dbReference>
<keyword evidence="2" id="KW-1003">Cell membrane</keyword>
<gene>
    <name evidence="7" type="ORF">MTBPR1_70077</name>
</gene>
<accession>A0A1C3RKN1</accession>
<reference evidence="7 8" key="1">
    <citation type="submission" date="2016-07" db="EMBL/GenBank/DDBJ databases">
        <authorList>
            <person name="Lefevre C.T."/>
        </authorList>
    </citation>
    <scope>NUCLEOTIDE SEQUENCE [LARGE SCALE GENOMIC DNA]</scope>
    <source>
        <strain evidence="7">PR1</strain>
    </source>
</reference>
<evidence type="ECO:0000256" key="2">
    <source>
        <dbReference type="ARBA" id="ARBA00022475"/>
    </source>
</evidence>
<dbReference type="RefSeq" id="WP_069189814.1">
    <property type="nucleotide sequence ID" value="NZ_FLYE01000046.1"/>
</dbReference>
<comment type="subcellular location">
    <subcellularLocation>
        <location evidence="1">Cell membrane</location>
        <topology evidence="1">Multi-pass membrane protein</topology>
    </subcellularLocation>
</comment>
<dbReference type="Pfam" id="PF01810">
    <property type="entry name" value="LysE"/>
    <property type="match status" value="1"/>
</dbReference>
<dbReference type="PANTHER" id="PTHR30086:SF20">
    <property type="entry name" value="ARGININE EXPORTER PROTEIN ARGO-RELATED"/>
    <property type="match status" value="1"/>
</dbReference>
<dbReference type="Proteomes" id="UP000231658">
    <property type="component" value="Unassembled WGS sequence"/>
</dbReference>
<protein>
    <submittedName>
        <fullName evidence="7">Putative threonine efflux protein</fullName>
    </submittedName>
</protein>
<dbReference type="STRING" id="1867952.MTBPR1_70077"/>
<keyword evidence="4 6" id="KW-1133">Transmembrane helix</keyword>
<feature type="transmembrane region" description="Helical" evidence="6">
    <location>
        <begin position="165"/>
        <end position="180"/>
    </location>
</feature>
<evidence type="ECO:0000256" key="1">
    <source>
        <dbReference type="ARBA" id="ARBA00004651"/>
    </source>
</evidence>
<feature type="transmembrane region" description="Helical" evidence="6">
    <location>
        <begin position="133"/>
        <end position="153"/>
    </location>
</feature>
<keyword evidence="3 6" id="KW-0812">Transmembrane</keyword>
<evidence type="ECO:0000256" key="6">
    <source>
        <dbReference type="SAM" id="Phobius"/>
    </source>
</evidence>
<feature type="transmembrane region" description="Helical" evidence="6">
    <location>
        <begin position="39"/>
        <end position="59"/>
    </location>
</feature>
<evidence type="ECO:0000256" key="5">
    <source>
        <dbReference type="ARBA" id="ARBA00023136"/>
    </source>
</evidence>
<proteinExistence type="predicted"/>
<feature type="transmembrane region" description="Helical" evidence="6">
    <location>
        <begin position="66"/>
        <end position="83"/>
    </location>
</feature>
<evidence type="ECO:0000313" key="7">
    <source>
        <dbReference type="EMBL" id="SCA57805.1"/>
    </source>
</evidence>
<dbReference type="InterPro" id="IPR001123">
    <property type="entry name" value="LeuE-type"/>
</dbReference>
<evidence type="ECO:0000256" key="3">
    <source>
        <dbReference type="ARBA" id="ARBA00022692"/>
    </source>
</evidence>
<organism evidence="7 8">
    <name type="scientific">Candidatus Terasakiella magnetica</name>
    <dbReference type="NCBI Taxonomy" id="1867952"/>
    <lineage>
        <taxon>Bacteria</taxon>
        <taxon>Pseudomonadati</taxon>
        <taxon>Pseudomonadota</taxon>
        <taxon>Alphaproteobacteria</taxon>
        <taxon>Rhodospirillales</taxon>
        <taxon>Terasakiellaceae</taxon>
        <taxon>Terasakiella</taxon>
    </lineage>
</organism>
<dbReference type="OrthoDB" id="9812084at2"/>
<dbReference type="GO" id="GO:0005886">
    <property type="term" value="C:plasma membrane"/>
    <property type="evidence" value="ECO:0007669"/>
    <property type="project" value="UniProtKB-SubCell"/>
</dbReference>
<evidence type="ECO:0000256" key="4">
    <source>
        <dbReference type="ARBA" id="ARBA00022989"/>
    </source>
</evidence>
<dbReference type="GO" id="GO:0015171">
    <property type="term" value="F:amino acid transmembrane transporter activity"/>
    <property type="evidence" value="ECO:0007669"/>
    <property type="project" value="TreeGrafter"/>
</dbReference>
<dbReference type="PANTHER" id="PTHR30086">
    <property type="entry name" value="ARGININE EXPORTER PROTEIN ARGO"/>
    <property type="match status" value="1"/>
</dbReference>
<dbReference type="GO" id="GO:0033228">
    <property type="term" value="P:cysteine export across plasma membrane"/>
    <property type="evidence" value="ECO:0007669"/>
    <property type="project" value="TreeGrafter"/>
</dbReference>